<evidence type="ECO:0000313" key="2">
    <source>
        <dbReference type="EMBL" id="SSW96523.1"/>
    </source>
</evidence>
<organism evidence="2">
    <name type="scientific">Arsenophonus endosymbiont of Trialeurodes vaporariorum</name>
    <dbReference type="NCBI Taxonomy" id="235567"/>
    <lineage>
        <taxon>Bacteria</taxon>
        <taxon>Pseudomonadati</taxon>
        <taxon>Pseudomonadota</taxon>
        <taxon>Gammaproteobacteria</taxon>
        <taxon>Enterobacterales</taxon>
        <taxon>Morganellaceae</taxon>
        <taxon>Arsenophonus</taxon>
    </lineage>
</organism>
<protein>
    <submittedName>
        <fullName evidence="2">Uncharacterized protein</fullName>
    </submittedName>
</protein>
<sequence length="136" mass="16040">MSDEVREKIQEMIEKSSELYHKIVFLEEERQTNRNLISTLQEKIKRTKNFHCEFKKYKPYKLASGTFIYIYDNVSDSDDLLHYICTKCVNDEVISILQPQEGEMSKYAENLYTVSICHHCSSKYLMESRGKACYVG</sequence>
<feature type="coiled-coil region" evidence="1">
    <location>
        <begin position="9"/>
        <end position="46"/>
    </location>
</feature>
<dbReference type="EMBL" id="UFQR01000019">
    <property type="protein sequence ID" value="SSW96523.1"/>
    <property type="molecule type" value="Genomic_DNA"/>
</dbReference>
<proteinExistence type="predicted"/>
<accession>A0A3B0M2T6</accession>
<evidence type="ECO:0000256" key="1">
    <source>
        <dbReference type="SAM" id="Coils"/>
    </source>
</evidence>
<name>A0A3B0M2T6_9GAMM</name>
<keyword evidence="1" id="KW-0175">Coiled coil</keyword>
<reference evidence="2" key="1">
    <citation type="submission" date="2018-04" db="EMBL/GenBank/DDBJ databases">
        <authorList>
            <person name="Go L.Y."/>
            <person name="Mitchell J.A."/>
        </authorList>
    </citation>
    <scope>NUCLEOTIDE SEQUENCE</scope>
    <source>
        <strain evidence="2">ARTV</strain>
    </source>
</reference>
<gene>
    <name evidence="2" type="ORF">ARTV_2981</name>
</gene>
<dbReference type="AlphaFoldDB" id="A0A3B0M2T6"/>